<dbReference type="PROSITE" id="PS51007">
    <property type="entry name" value="CYTC"/>
    <property type="match status" value="1"/>
</dbReference>
<accession>I0IMC3</accession>
<reference evidence="8" key="2">
    <citation type="submission" date="2012-03" db="EMBL/GenBank/DDBJ databases">
        <title>The complete genome sequence of the pioneer microbe on fresh volcanic deposit, Leptospirillum ferrooxidans strain C2-3.</title>
        <authorList>
            <person name="Fujimura R."/>
            <person name="Sato Y."/>
            <person name="Nishizawa T."/>
            <person name="Nanba K."/>
            <person name="Oshima K."/>
            <person name="Hattori M."/>
            <person name="Kamijo T."/>
            <person name="Ohta H."/>
        </authorList>
    </citation>
    <scope>NUCLEOTIDE SEQUENCE [LARGE SCALE GENOMIC DNA]</scope>
    <source>
        <strain evidence="8">C2-3</strain>
    </source>
</reference>
<protein>
    <recommendedName>
        <fullName evidence="6">Cytochrome c domain-containing protein</fullName>
    </recommendedName>
</protein>
<keyword evidence="5" id="KW-1133">Transmembrane helix</keyword>
<name>I0IMC3_LEPFC</name>
<sequence length="117" mass="12982">MSPITPPMKNSTAIGVTALFALVAFAILISLPEKKGTHEMKQEPSRVFPLASGKTLFEESCVQCHTLPLFKSHTPDQWPILVKKMNRYMEQTGKNYLSTDEADAVTSYILSNIPAKN</sequence>
<dbReference type="InterPro" id="IPR036909">
    <property type="entry name" value="Cyt_c-like_dom_sf"/>
</dbReference>
<keyword evidence="5" id="KW-0812">Transmembrane</keyword>
<keyword evidence="2 4" id="KW-0479">Metal-binding</keyword>
<evidence type="ECO:0000256" key="1">
    <source>
        <dbReference type="ARBA" id="ARBA00022617"/>
    </source>
</evidence>
<dbReference type="AlphaFoldDB" id="I0IMC3"/>
<evidence type="ECO:0000256" key="2">
    <source>
        <dbReference type="ARBA" id="ARBA00022723"/>
    </source>
</evidence>
<dbReference type="GO" id="GO:0046872">
    <property type="term" value="F:metal ion binding"/>
    <property type="evidence" value="ECO:0007669"/>
    <property type="project" value="UniProtKB-KW"/>
</dbReference>
<dbReference type="Proteomes" id="UP000007382">
    <property type="component" value="Chromosome"/>
</dbReference>
<feature type="transmembrane region" description="Helical" evidence="5">
    <location>
        <begin position="12"/>
        <end position="31"/>
    </location>
</feature>
<evidence type="ECO:0000256" key="4">
    <source>
        <dbReference type="PROSITE-ProRule" id="PRU00433"/>
    </source>
</evidence>
<dbReference type="PATRIC" id="fig|1162668.3.peg.822"/>
<dbReference type="Gene3D" id="1.10.760.10">
    <property type="entry name" value="Cytochrome c-like domain"/>
    <property type="match status" value="1"/>
</dbReference>
<dbReference type="GO" id="GO:0020037">
    <property type="term" value="F:heme binding"/>
    <property type="evidence" value="ECO:0007669"/>
    <property type="project" value="InterPro"/>
</dbReference>
<evidence type="ECO:0000259" key="6">
    <source>
        <dbReference type="PROSITE" id="PS51007"/>
    </source>
</evidence>
<proteinExistence type="predicted"/>
<keyword evidence="5" id="KW-0472">Membrane</keyword>
<dbReference type="STRING" id="1162668.LFE_0707"/>
<keyword evidence="8" id="KW-1185">Reference proteome</keyword>
<reference evidence="7 8" key="1">
    <citation type="journal article" date="2012" name="J. Bacteriol.">
        <title>Complete Genome Sequence of Leptospirillum ferrooxidans Strain C2-3, Isolated from a Fresh Volcanic Ash Deposit on the Island of Miyake, Japan.</title>
        <authorList>
            <person name="Fujimura R."/>
            <person name="Sato Y."/>
            <person name="Nishizawa T."/>
            <person name="Oshima K."/>
            <person name="Kim S.-W."/>
            <person name="Hattori M."/>
            <person name="Kamijo T."/>
            <person name="Ohta H."/>
        </authorList>
    </citation>
    <scope>NUCLEOTIDE SEQUENCE [LARGE SCALE GENOMIC DNA]</scope>
    <source>
        <strain evidence="7 8">C2-3</strain>
    </source>
</reference>
<dbReference type="SUPFAM" id="SSF46626">
    <property type="entry name" value="Cytochrome c"/>
    <property type="match status" value="1"/>
</dbReference>
<evidence type="ECO:0000256" key="3">
    <source>
        <dbReference type="ARBA" id="ARBA00023004"/>
    </source>
</evidence>
<keyword evidence="1 4" id="KW-0349">Heme</keyword>
<dbReference type="InterPro" id="IPR009056">
    <property type="entry name" value="Cyt_c-like_dom"/>
</dbReference>
<dbReference type="OrthoDB" id="9814911at2"/>
<gene>
    <name evidence="7" type="ordered locus">LFE_0707</name>
</gene>
<evidence type="ECO:0000256" key="5">
    <source>
        <dbReference type="SAM" id="Phobius"/>
    </source>
</evidence>
<dbReference type="GO" id="GO:0009055">
    <property type="term" value="F:electron transfer activity"/>
    <property type="evidence" value="ECO:0007669"/>
    <property type="project" value="InterPro"/>
</dbReference>
<keyword evidence="3 4" id="KW-0408">Iron</keyword>
<dbReference type="KEGG" id="lfc:LFE_0707"/>
<dbReference type="eggNOG" id="COG2010">
    <property type="taxonomic scope" value="Bacteria"/>
</dbReference>
<dbReference type="HOGENOM" id="CLU_2118021_0_0_0"/>
<evidence type="ECO:0000313" key="8">
    <source>
        <dbReference type="Proteomes" id="UP000007382"/>
    </source>
</evidence>
<feature type="domain" description="Cytochrome c" evidence="6">
    <location>
        <begin position="48"/>
        <end position="117"/>
    </location>
</feature>
<organism evidence="7 8">
    <name type="scientific">Leptospirillum ferrooxidans (strain C2-3)</name>
    <dbReference type="NCBI Taxonomy" id="1162668"/>
    <lineage>
        <taxon>Bacteria</taxon>
        <taxon>Pseudomonadati</taxon>
        <taxon>Nitrospirota</taxon>
        <taxon>Nitrospiria</taxon>
        <taxon>Nitrospirales</taxon>
        <taxon>Nitrospiraceae</taxon>
        <taxon>Leptospirillum</taxon>
    </lineage>
</organism>
<dbReference type="RefSeq" id="WP_014448914.1">
    <property type="nucleotide sequence ID" value="NC_017094.1"/>
</dbReference>
<evidence type="ECO:0000313" key="7">
    <source>
        <dbReference type="EMBL" id="BAM06422.1"/>
    </source>
</evidence>
<dbReference type="Pfam" id="PF13442">
    <property type="entry name" value="Cytochrome_CBB3"/>
    <property type="match status" value="1"/>
</dbReference>
<dbReference type="EMBL" id="AP012342">
    <property type="protein sequence ID" value="BAM06422.1"/>
    <property type="molecule type" value="Genomic_DNA"/>
</dbReference>